<sequence length="163" mass="18176">MAARWVHELVSRFAKRVLQDGRILACQWAIGYTTTSGVQDQFETAVRKLVTKAWRLVASKASFHLPGCVSEPPGEEGAYEIRSVYLLRKFQERPSLVRHSAIGHLYRPSYISVTLSLPCRDFDARQTCIRGPNISGHPNPRRHGPALTVKATSLHSAAITQPT</sequence>
<accession>A0ABQ8U2J8</accession>
<keyword evidence="2" id="KW-1185">Reference proteome</keyword>
<dbReference type="Proteomes" id="UP001141327">
    <property type="component" value="Unassembled WGS sequence"/>
</dbReference>
<comment type="caution">
    <text evidence="1">The sequence shown here is derived from an EMBL/GenBank/DDBJ whole genome shotgun (WGS) entry which is preliminary data.</text>
</comment>
<dbReference type="EMBL" id="JAPMOS010000255">
    <property type="protein sequence ID" value="KAJ4453489.1"/>
    <property type="molecule type" value="Genomic_DNA"/>
</dbReference>
<reference evidence="1" key="1">
    <citation type="journal article" date="2022" name="bioRxiv">
        <title>Genomics of Preaxostyla Flagellates Illuminates Evolutionary Transitions and the Path Towards Mitochondrial Loss.</title>
        <authorList>
            <person name="Novak L.V.F."/>
            <person name="Treitli S.C."/>
            <person name="Pyrih J."/>
            <person name="Halakuc P."/>
            <person name="Pipaliya S.V."/>
            <person name="Vacek V."/>
            <person name="Brzon O."/>
            <person name="Soukal P."/>
            <person name="Eme L."/>
            <person name="Dacks J.B."/>
            <person name="Karnkowska A."/>
            <person name="Elias M."/>
            <person name="Hampl V."/>
        </authorList>
    </citation>
    <scope>NUCLEOTIDE SEQUENCE</scope>
    <source>
        <strain evidence="1">RCP-MX</strain>
    </source>
</reference>
<organism evidence="1 2">
    <name type="scientific">Paratrimastix pyriformis</name>
    <dbReference type="NCBI Taxonomy" id="342808"/>
    <lineage>
        <taxon>Eukaryota</taxon>
        <taxon>Metamonada</taxon>
        <taxon>Preaxostyla</taxon>
        <taxon>Paratrimastigidae</taxon>
        <taxon>Paratrimastix</taxon>
    </lineage>
</organism>
<gene>
    <name evidence="1" type="ORF">PAPYR_12025</name>
</gene>
<evidence type="ECO:0000313" key="2">
    <source>
        <dbReference type="Proteomes" id="UP001141327"/>
    </source>
</evidence>
<name>A0ABQ8U2J8_9EUKA</name>
<proteinExistence type="predicted"/>
<evidence type="ECO:0000313" key="1">
    <source>
        <dbReference type="EMBL" id="KAJ4453489.1"/>
    </source>
</evidence>
<protein>
    <submittedName>
        <fullName evidence="1">Uncharacterized protein</fullName>
    </submittedName>
</protein>